<feature type="signal peptide" evidence="2">
    <location>
        <begin position="1"/>
        <end position="23"/>
    </location>
</feature>
<sequence length="327" mass="35474">MKRRVFCATATLVASMGFAAAAAAQTKWDFATAYAPFNFHSKNNEQFVKDVDAATSGKLKITPHFGASLFKMPEIKRAVQTGNAQMGEFFLVSFQNESQIFGVDGLPFLVNNYDDAYKLYQAQKPALQKLLDKQGQVLLYSVAWPPQGIYTKKPINSVADLKGMKWRVYSPTTARIGELIGAQPATVQEAELSQALATGVVDGLITSSATGADNKLFENLKYYYNVQAWIPKNAVTVSKKAFNALGKPEQEAVLKAAAAAEERGWKESKEVDAKSLATLKQGGMSIELPSAQLKADLAKVGETVVKEWTDKAGAEGKAILDAYKAAK</sequence>
<dbReference type="RefSeq" id="WP_182323155.1">
    <property type="nucleotide sequence ID" value="NZ_CP058554.1"/>
</dbReference>
<dbReference type="PANTHER" id="PTHR33376:SF4">
    <property type="entry name" value="SIALIC ACID-BINDING PERIPLASMIC PROTEIN SIAP"/>
    <property type="match status" value="1"/>
</dbReference>
<evidence type="ECO:0000256" key="1">
    <source>
        <dbReference type="ARBA" id="ARBA00022729"/>
    </source>
</evidence>
<accession>A0A7G5EIY4</accession>
<keyword evidence="1 2" id="KW-0732">Signal</keyword>
<dbReference type="NCBIfam" id="NF037995">
    <property type="entry name" value="TRAP_S1"/>
    <property type="match status" value="1"/>
</dbReference>
<evidence type="ECO:0000256" key="2">
    <source>
        <dbReference type="SAM" id="SignalP"/>
    </source>
</evidence>
<dbReference type="CDD" id="cd13602">
    <property type="entry name" value="PBP2_TRAP_BpDctp6_7"/>
    <property type="match status" value="1"/>
</dbReference>
<dbReference type="SUPFAM" id="SSF53850">
    <property type="entry name" value="Periplasmic binding protein-like II"/>
    <property type="match status" value="1"/>
</dbReference>
<dbReference type="AlphaFoldDB" id="A0A7G5EIY4"/>
<dbReference type="Proteomes" id="UP000515240">
    <property type="component" value="Chromosome"/>
</dbReference>
<dbReference type="InterPro" id="IPR018389">
    <property type="entry name" value="DctP_fam"/>
</dbReference>
<evidence type="ECO:0000313" key="3">
    <source>
        <dbReference type="EMBL" id="QMV73959.1"/>
    </source>
</evidence>
<dbReference type="PANTHER" id="PTHR33376">
    <property type="match status" value="1"/>
</dbReference>
<dbReference type="EMBL" id="CP058554">
    <property type="protein sequence ID" value="QMV73959.1"/>
    <property type="molecule type" value="Genomic_DNA"/>
</dbReference>
<protein>
    <submittedName>
        <fullName evidence="3">TRAP transporter substrate-binding protein</fullName>
    </submittedName>
</protein>
<evidence type="ECO:0000313" key="4">
    <source>
        <dbReference type="Proteomes" id="UP000515240"/>
    </source>
</evidence>
<gene>
    <name evidence="3" type="ORF">HS961_14555</name>
</gene>
<dbReference type="KEGG" id="cpis:HS961_14555"/>
<organism evidence="3 4">
    <name type="scientific">Comamonas piscis</name>
    <dbReference type="NCBI Taxonomy" id="1562974"/>
    <lineage>
        <taxon>Bacteria</taxon>
        <taxon>Pseudomonadati</taxon>
        <taxon>Pseudomonadota</taxon>
        <taxon>Betaproteobacteria</taxon>
        <taxon>Burkholderiales</taxon>
        <taxon>Comamonadaceae</taxon>
        <taxon>Comamonas</taxon>
    </lineage>
</organism>
<dbReference type="InterPro" id="IPR038404">
    <property type="entry name" value="TRAP_DctP_sf"/>
</dbReference>
<keyword evidence="4" id="KW-1185">Reference proteome</keyword>
<name>A0A7G5EIY4_9BURK</name>
<dbReference type="GO" id="GO:0055085">
    <property type="term" value="P:transmembrane transport"/>
    <property type="evidence" value="ECO:0007669"/>
    <property type="project" value="InterPro"/>
</dbReference>
<dbReference type="Gene3D" id="3.40.190.170">
    <property type="entry name" value="Bacterial extracellular solute-binding protein, family 7"/>
    <property type="match status" value="1"/>
</dbReference>
<proteinExistence type="predicted"/>
<dbReference type="Pfam" id="PF03480">
    <property type="entry name" value="DctP"/>
    <property type="match status" value="1"/>
</dbReference>
<reference evidence="3 4" key="1">
    <citation type="journal article" date="2020" name="G3 (Bethesda)">
        <title>CeMbio - The Caenorhabditis elegans Microbiome Resource.</title>
        <authorList>
            <person name="Dirksen P."/>
            <person name="Assie A."/>
            <person name="Zimmermann J."/>
            <person name="Zhang F."/>
            <person name="Tietje A.M."/>
            <person name="Marsh S.A."/>
            <person name="Felix M.A."/>
            <person name="Shapira M."/>
            <person name="Kaleta C."/>
            <person name="Schulenburg H."/>
            <person name="Samuel B."/>
        </authorList>
    </citation>
    <scope>NUCLEOTIDE SEQUENCE [LARGE SCALE GENOMIC DNA]</scope>
    <source>
        <strain evidence="3 4">BIGb0172</strain>
    </source>
</reference>
<feature type="chain" id="PRO_5028820223" evidence="2">
    <location>
        <begin position="24"/>
        <end position="327"/>
    </location>
</feature>